<name>A0A0G0XSR9_9BACT</name>
<accession>A0A0G0XSR9</accession>
<evidence type="ECO:0000313" key="3">
    <source>
        <dbReference type="Proteomes" id="UP000034108"/>
    </source>
</evidence>
<dbReference type="AlphaFoldDB" id="A0A0G0XSR9"/>
<organism evidence="2 3">
    <name type="scientific">Candidatus Magasanikbacteria bacterium GW2011_GWC2_41_17</name>
    <dbReference type="NCBI Taxonomy" id="1619048"/>
    <lineage>
        <taxon>Bacteria</taxon>
        <taxon>Candidatus Magasanikiibacteriota</taxon>
    </lineage>
</organism>
<dbReference type="InterPro" id="IPR001732">
    <property type="entry name" value="UDP-Glc/GDP-Man_DH_N"/>
</dbReference>
<dbReference type="SUPFAM" id="SSF51735">
    <property type="entry name" value="NAD(P)-binding Rossmann-fold domains"/>
    <property type="match status" value="1"/>
</dbReference>
<dbReference type="EMBL" id="LCAV01000001">
    <property type="protein sequence ID" value="KKS00006.1"/>
    <property type="molecule type" value="Genomic_DNA"/>
</dbReference>
<protein>
    <submittedName>
        <fullName evidence="2">UDP-glucose/GDP-mannose dehydrogenase</fullName>
    </submittedName>
</protein>
<evidence type="ECO:0000259" key="1">
    <source>
        <dbReference type="Pfam" id="PF03721"/>
    </source>
</evidence>
<dbReference type="STRING" id="1619048.UU49_C0001G0006"/>
<evidence type="ECO:0000313" key="2">
    <source>
        <dbReference type="EMBL" id="KKS00006.1"/>
    </source>
</evidence>
<dbReference type="GO" id="GO:0016616">
    <property type="term" value="F:oxidoreductase activity, acting on the CH-OH group of donors, NAD or NADP as acceptor"/>
    <property type="evidence" value="ECO:0007669"/>
    <property type="project" value="InterPro"/>
</dbReference>
<dbReference type="GO" id="GO:0051287">
    <property type="term" value="F:NAD binding"/>
    <property type="evidence" value="ECO:0007669"/>
    <property type="project" value="InterPro"/>
</dbReference>
<proteinExistence type="predicted"/>
<dbReference type="PANTHER" id="PTHR43750:SF3">
    <property type="entry name" value="UDP-GLUCOSE 6-DEHYDROGENASE TUAD"/>
    <property type="match status" value="1"/>
</dbReference>
<feature type="domain" description="UDP-glucose/GDP-mannose dehydrogenase N-terminal" evidence="1">
    <location>
        <begin position="1"/>
        <end position="116"/>
    </location>
</feature>
<sequence>MKLLYIGSGFVGACSAAVSADSGHEVLVFDVDERKIKLLSSGDRDTIQSCLFEDGLGDLLIRNKERILFTTDYAQAEKFLNDCDAIFMCLPTPEIGETGESDLSFYSSAAEKLAGALLLLSTKAQFQLIWLSKQKR</sequence>
<dbReference type="InterPro" id="IPR036291">
    <property type="entry name" value="NAD(P)-bd_dom_sf"/>
</dbReference>
<dbReference type="Gene3D" id="3.40.50.720">
    <property type="entry name" value="NAD(P)-binding Rossmann-like Domain"/>
    <property type="match status" value="1"/>
</dbReference>
<dbReference type="Proteomes" id="UP000034108">
    <property type="component" value="Unassembled WGS sequence"/>
</dbReference>
<dbReference type="PANTHER" id="PTHR43750">
    <property type="entry name" value="UDP-GLUCOSE 6-DEHYDROGENASE TUAD"/>
    <property type="match status" value="1"/>
</dbReference>
<dbReference type="Pfam" id="PF03721">
    <property type="entry name" value="UDPG_MGDP_dh_N"/>
    <property type="match status" value="1"/>
</dbReference>
<gene>
    <name evidence="2" type="ORF">UU49_C0001G0006</name>
</gene>
<reference evidence="2 3" key="1">
    <citation type="journal article" date="2015" name="Nature">
        <title>rRNA introns, odd ribosomes, and small enigmatic genomes across a large radiation of phyla.</title>
        <authorList>
            <person name="Brown C.T."/>
            <person name="Hug L.A."/>
            <person name="Thomas B.C."/>
            <person name="Sharon I."/>
            <person name="Castelle C.J."/>
            <person name="Singh A."/>
            <person name="Wilkins M.J."/>
            <person name="Williams K.H."/>
            <person name="Banfield J.F."/>
        </authorList>
    </citation>
    <scope>NUCLEOTIDE SEQUENCE [LARGE SCALE GENOMIC DNA]</scope>
</reference>
<comment type="caution">
    <text evidence="2">The sequence shown here is derived from an EMBL/GenBank/DDBJ whole genome shotgun (WGS) entry which is preliminary data.</text>
</comment>